<protein>
    <submittedName>
        <fullName evidence="3">YciI family protein</fullName>
    </submittedName>
</protein>
<proteinExistence type="inferred from homology"/>
<dbReference type="Gene3D" id="3.30.70.1060">
    <property type="entry name" value="Dimeric alpha+beta barrel"/>
    <property type="match status" value="1"/>
</dbReference>
<keyword evidence="4" id="KW-1185">Reference proteome</keyword>
<dbReference type="EMBL" id="BAAACX010000016">
    <property type="protein sequence ID" value="GAA0403657.1"/>
    <property type="molecule type" value="Genomic_DNA"/>
</dbReference>
<gene>
    <name evidence="3" type="ORF">GCM10008933_37610</name>
</gene>
<dbReference type="Pfam" id="PF03795">
    <property type="entry name" value="YCII"/>
    <property type="match status" value="1"/>
</dbReference>
<evidence type="ECO:0000313" key="4">
    <source>
        <dbReference type="Proteomes" id="UP001500340"/>
    </source>
</evidence>
<name>A0ABN0YPB5_9BACL</name>
<evidence type="ECO:0000256" key="1">
    <source>
        <dbReference type="ARBA" id="ARBA00007689"/>
    </source>
</evidence>
<accession>A0ABN0YPB5</accession>
<organism evidence="3 4">
    <name type="scientific">Paenibacillus motobuensis</name>
    <dbReference type="NCBI Taxonomy" id="295324"/>
    <lineage>
        <taxon>Bacteria</taxon>
        <taxon>Bacillati</taxon>
        <taxon>Bacillota</taxon>
        <taxon>Bacilli</taxon>
        <taxon>Bacillales</taxon>
        <taxon>Paenibacillaceae</taxon>
        <taxon>Paenibacillus</taxon>
    </lineage>
</organism>
<evidence type="ECO:0000259" key="2">
    <source>
        <dbReference type="Pfam" id="PF03795"/>
    </source>
</evidence>
<comment type="similarity">
    <text evidence="1">Belongs to the YciI family.</text>
</comment>
<comment type="caution">
    <text evidence="3">The sequence shown here is derived from an EMBL/GenBank/DDBJ whole genome shotgun (WGS) entry which is preliminary data.</text>
</comment>
<dbReference type="PANTHER" id="PTHR35174:SF4">
    <property type="entry name" value="BLL7163 PROTEIN"/>
    <property type="match status" value="1"/>
</dbReference>
<dbReference type="Proteomes" id="UP001500340">
    <property type="component" value="Unassembled WGS sequence"/>
</dbReference>
<reference evidence="3 4" key="1">
    <citation type="journal article" date="2019" name="Int. J. Syst. Evol. Microbiol.">
        <title>The Global Catalogue of Microorganisms (GCM) 10K type strain sequencing project: providing services to taxonomists for standard genome sequencing and annotation.</title>
        <authorList>
            <consortium name="The Broad Institute Genomics Platform"/>
            <consortium name="The Broad Institute Genome Sequencing Center for Infectious Disease"/>
            <person name="Wu L."/>
            <person name="Ma J."/>
        </authorList>
    </citation>
    <scope>NUCLEOTIDE SEQUENCE [LARGE SCALE GENOMIC DNA]</scope>
    <source>
        <strain evidence="3 4">JCM 12774</strain>
    </source>
</reference>
<dbReference type="SUPFAM" id="SSF54909">
    <property type="entry name" value="Dimeric alpha+beta barrel"/>
    <property type="match status" value="1"/>
</dbReference>
<dbReference type="InterPro" id="IPR011008">
    <property type="entry name" value="Dimeric_a/b-barrel"/>
</dbReference>
<dbReference type="InterPro" id="IPR005545">
    <property type="entry name" value="YCII"/>
</dbReference>
<dbReference type="RefSeq" id="WP_343863685.1">
    <property type="nucleotide sequence ID" value="NZ_BAAACX010000016.1"/>
</dbReference>
<dbReference type="PANTHER" id="PTHR35174">
    <property type="entry name" value="BLL7171 PROTEIN-RELATED"/>
    <property type="match status" value="1"/>
</dbReference>
<evidence type="ECO:0000313" key="3">
    <source>
        <dbReference type="EMBL" id="GAA0403657.1"/>
    </source>
</evidence>
<feature type="domain" description="YCII-related" evidence="2">
    <location>
        <begin position="1"/>
        <end position="117"/>
    </location>
</feature>
<sequence>MRFMMMVKATSDSEAGVKPSPELLEAMLRYNEELAKAGVLISADGLQPSSGGIRISYPEPGGKPKVVDGPFTESKEIIAGYTLIEVNSREEAIDWALRMPDPHGQGQGEIELRQIFEPEELSSDADTQAKIKGQFG</sequence>